<dbReference type="GO" id="GO:0005764">
    <property type="term" value="C:lysosome"/>
    <property type="evidence" value="ECO:0007669"/>
    <property type="project" value="UniProtKB-SubCell"/>
</dbReference>
<evidence type="ECO:0000256" key="9">
    <source>
        <dbReference type="ARBA" id="ARBA00023228"/>
    </source>
</evidence>
<dbReference type="Proteomes" id="UP000011518">
    <property type="component" value="Unassembled WGS sequence"/>
</dbReference>
<sequence>MFPGSLLDLEKKQPGSGMNMSRFIDQRDSECTNCHQASEAAFNHQINLELYATYVYLLMSFCFDRDDVALKNFAKYFSHQSPEERECAEKLMKLQNQGGGHVFLWDTKKPDCDDWKNGLDAMECALHLEENMNRSLLGLHKLVTDKNDPH</sequence>
<keyword evidence="6 12" id="KW-0479">Metal-binding</keyword>
<gene>
    <name evidence="15" type="ORF">TREES_T100009374</name>
</gene>
<evidence type="ECO:0000256" key="7">
    <source>
        <dbReference type="ARBA" id="ARBA00023002"/>
    </source>
</evidence>
<dbReference type="InterPro" id="IPR009040">
    <property type="entry name" value="Ferritin-like_diiron"/>
</dbReference>
<evidence type="ECO:0000256" key="3">
    <source>
        <dbReference type="ARBA" id="ARBA00007513"/>
    </source>
</evidence>
<evidence type="ECO:0000259" key="14">
    <source>
        <dbReference type="PROSITE" id="PS50905"/>
    </source>
</evidence>
<dbReference type="InterPro" id="IPR009078">
    <property type="entry name" value="Ferritin-like_SF"/>
</dbReference>
<evidence type="ECO:0000256" key="13">
    <source>
        <dbReference type="RuleBase" id="RU361145"/>
    </source>
</evidence>
<dbReference type="InterPro" id="IPR008331">
    <property type="entry name" value="Ferritin_DPS_dom"/>
</dbReference>
<evidence type="ECO:0000256" key="4">
    <source>
        <dbReference type="ARBA" id="ARBA00022434"/>
    </source>
</evidence>
<dbReference type="EMBL" id="KB321036">
    <property type="protein sequence ID" value="ELW48509.1"/>
    <property type="molecule type" value="Genomic_DNA"/>
</dbReference>
<dbReference type="PANTHER" id="PTHR11431">
    <property type="entry name" value="FERRITIN"/>
    <property type="match status" value="1"/>
</dbReference>
<keyword evidence="4 13" id="KW-0409">Iron storage</keyword>
<keyword evidence="5" id="KW-0963">Cytoplasm</keyword>
<dbReference type="SUPFAM" id="SSF47240">
    <property type="entry name" value="Ferritin-like"/>
    <property type="match status" value="1"/>
</dbReference>
<evidence type="ECO:0000313" key="16">
    <source>
        <dbReference type="Proteomes" id="UP000011518"/>
    </source>
</evidence>
<comment type="subcellular location">
    <subcellularLocation>
        <location evidence="2">Cytoplasmic vesicle</location>
        <location evidence="2">Autophagosome</location>
    </subcellularLocation>
    <subcellularLocation>
        <location evidence="1">Lysosome</location>
    </subcellularLocation>
</comment>
<dbReference type="InParanoid" id="L9JDZ3"/>
<protein>
    <recommendedName>
        <fullName evidence="13">Ferritin</fullName>
    </recommendedName>
</protein>
<proteinExistence type="inferred from homology"/>
<name>L9JDZ3_TUPCH</name>
<dbReference type="PROSITE" id="PS50905">
    <property type="entry name" value="FERRITIN_LIKE"/>
    <property type="match status" value="1"/>
</dbReference>
<feature type="binding site" evidence="12">
    <location>
        <position position="49"/>
    </location>
    <ligand>
        <name>Fe cation</name>
        <dbReference type="ChEBI" id="CHEBI:24875"/>
        <label>1</label>
    </ligand>
</feature>
<evidence type="ECO:0000256" key="8">
    <source>
        <dbReference type="ARBA" id="ARBA00023004"/>
    </source>
</evidence>
<evidence type="ECO:0000256" key="5">
    <source>
        <dbReference type="ARBA" id="ARBA00022490"/>
    </source>
</evidence>
<dbReference type="GO" id="GO:0031410">
    <property type="term" value="C:cytoplasmic vesicle"/>
    <property type="evidence" value="ECO:0007669"/>
    <property type="project" value="UniProtKB-KW"/>
</dbReference>
<comment type="catalytic activity">
    <reaction evidence="11">
        <text>4 Fe(2+) + O2 + 4 H(+) = 4 Fe(3+) + 2 H2O</text>
        <dbReference type="Rhea" id="RHEA:11148"/>
        <dbReference type="ChEBI" id="CHEBI:15377"/>
        <dbReference type="ChEBI" id="CHEBI:15378"/>
        <dbReference type="ChEBI" id="CHEBI:15379"/>
        <dbReference type="ChEBI" id="CHEBI:29033"/>
        <dbReference type="ChEBI" id="CHEBI:29034"/>
        <dbReference type="EC" id="1.16.3.1"/>
    </reaction>
</comment>
<dbReference type="GO" id="GO:0006879">
    <property type="term" value="P:intracellular iron ion homeostasis"/>
    <property type="evidence" value="ECO:0007669"/>
    <property type="project" value="UniProtKB-KW"/>
</dbReference>
<feature type="domain" description="Ferritin-like diiron" evidence="14">
    <location>
        <begin position="32"/>
        <end position="150"/>
    </location>
</feature>
<keyword evidence="7" id="KW-0560">Oxidoreductase</keyword>
<evidence type="ECO:0000256" key="11">
    <source>
        <dbReference type="ARBA" id="ARBA00047990"/>
    </source>
</evidence>
<feature type="binding site" evidence="12">
    <location>
        <position position="84"/>
    </location>
    <ligand>
        <name>Fe cation</name>
        <dbReference type="ChEBI" id="CHEBI:24875"/>
        <label>1</label>
    </ligand>
</feature>
<dbReference type="Gene3D" id="1.20.1260.10">
    <property type="match status" value="1"/>
</dbReference>
<feature type="binding site" evidence="12">
    <location>
        <position position="129"/>
    </location>
    <ligand>
        <name>Fe cation</name>
        <dbReference type="ChEBI" id="CHEBI:24875"/>
        <label>1</label>
    </ligand>
</feature>
<dbReference type="STRING" id="246437.L9JDZ3"/>
<evidence type="ECO:0000256" key="2">
    <source>
        <dbReference type="ARBA" id="ARBA00004419"/>
    </source>
</evidence>
<keyword evidence="8 12" id="KW-0408">Iron</keyword>
<evidence type="ECO:0000256" key="1">
    <source>
        <dbReference type="ARBA" id="ARBA00004371"/>
    </source>
</evidence>
<reference evidence="16" key="2">
    <citation type="journal article" date="2013" name="Nat. Commun.">
        <title>Genome of the Chinese tree shrew.</title>
        <authorList>
            <person name="Fan Y."/>
            <person name="Huang Z.Y."/>
            <person name="Cao C.C."/>
            <person name="Chen C.S."/>
            <person name="Chen Y.X."/>
            <person name="Fan D.D."/>
            <person name="He J."/>
            <person name="Hou H.L."/>
            <person name="Hu L."/>
            <person name="Hu X.T."/>
            <person name="Jiang X.T."/>
            <person name="Lai R."/>
            <person name="Lang Y.S."/>
            <person name="Liang B."/>
            <person name="Liao S.G."/>
            <person name="Mu D."/>
            <person name="Ma Y.Y."/>
            <person name="Niu Y.Y."/>
            <person name="Sun X.Q."/>
            <person name="Xia J.Q."/>
            <person name="Xiao J."/>
            <person name="Xiong Z.Q."/>
            <person name="Xu L."/>
            <person name="Yang L."/>
            <person name="Zhang Y."/>
            <person name="Zhao W."/>
            <person name="Zhao X.D."/>
            <person name="Zheng Y.T."/>
            <person name="Zhou J.M."/>
            <person name="Zhu Y.B."/>
            <person name="Zhang G.J."/>
            <person name="Wang J."/>
            <person name="Yao Y.G."/>
        </authorList>
    </citation>
    <scope>NUCLEOTIDE SEQUENCE [LARGE SCALE GENOMIC DNA]</scope>
</reference>
<evidence type="ECO:0000256" key="6">
    <source>
        <dbReference type="ARBA" id="ARBA00022723"/>
    </source>
</evidence>
<keyword evidence="9" id="KW-0458">Lysosome</keyword>
<evidence type="ECO:0000256" key="10">
    <source>
        <dbReference type="ARBA" id="ARBA00023329"/>
    </source>
</evidence>
<evidence type="ECO:0000313" key="15">
    <source>
        <dbReference type="EMBL" id="ELW48509.1"/>
    </source>
</evidence>
<keyword evidence="10" id="KW-0968">Cytoplasmic vesicle</keyword>
<dbReference type="Pfam" id="PF00210">
    <property type="entry name" value="Ferritin"/>
    <property type="match status" value="1"/>
</dbReference>
<accession>L9JDZ3</accession>
<dbReference type="InterPro" id="IPR012347">
    <property type="entry name" value="Ferritin-like"/>
</dbReference>
<evidence type="ECO:0000256" key="12">
    <source>
        <dbReference type="PIRSR" id="PIRSR601519-1"/>
    </source>
</evidence>
<dbReference type="GO" id="GO:0005776">
    <property type="term" value="C:autophagosome"/>
    <property type="evidence" value="ECO:0007669"/>
    <property type="project" value="UniProtKB-SubCell"/>
</dbReference>
<dbReference type="GO" id="GO:0008198">
    <property type="term" value="F:ferrous iron binding"/>
    <property type="evidence" value="ECO:0007669"/>
    <property type="project" value="TreeGrafter"/>
</dbReference>
<reference evidence="16" key="1">
    <citation type="submission" date="2012-07" db="EMBL/GenBank/DDBJ databases">
        <title>Genome of the Chinese tree shrew, a rising model animal genetically related to primates.</title>
        <authorList>
            <person name="Zhang G."/>
            <person name="Fan Y."/>
            <person name="Yao Y."/>
            <person name="Huang Z."/>
        </authorList>
    </citation>
    <scope>NUCLEOTIDE SEQUENCE [LARGE SCALE GENOMIC DNA]</scope>
</reference>
<dbReference type="GO" id="GO:0006826">
    <property type="term" value="P:iron ion transport"/>
    <property type="evidence" value="ECO:0007669"/>
    <property type="project" value="InterPro"/>
</dbReference>
<comment type="similarity">
    <text evidence="3 13">Belongs to the ferritin family.</text>
</comment>
<dbReference type="InterPro" id="IPR001519">
    <property type="entry name" value="Ferritin"/>
</dbReference>
<dbReference type="GO" id="GO:0008199">
    <property type="term" value="F:ferric iron binding"/>
    <property type="evidence" value="ECO:0007669"/>
    <property type="project" value="InterPro"/>
</dbReference>
<dbReference type="CDD" id="cd01056">
    <property type="entry name" value="Euk_Ferritin"/>
    <property type="match status" value="1"/>
</dbReference>
<comment type="function">
    <text evidence="13">Stores iron in a soluble, non-toxic, readily available form. Important for iron homeostasis. Iron is taken up in the ferrous form and deposited as ferric hydroxides after oxidation.</text>
</comment>
<dbReference type="AlphaFoldDB" id="L9JDZ3"/>
<keyword evidence="16" id="KW-1185">Reference proteome</keyword>
<organism evidence="15 16">
    <name type="scientific">Tupaia chinensis</name>
    <name type="common">Chinese tree shrew</name>
    <name type="synonym">Tupaia belangeri chinensis</name>
    <dbReference type="NCBI Taxonomy" id="246437"/>
    <lineage>
        <taxon>Eukaryota</taxon>
        <taxon>Metazoa</taxon>
        <taxon>Chordata</taxon>
        <taxon>Craniata</taxon>
        <taxon>Vertebrata</taxon>
        <taxon>Euteleostomi</taxon>
        <taxon>Mammalia</taxon>
        <taxon>Eutheria</taxon>
        <taxon>Euarchontoglires</taxon>
        <taxon>Scandentia</taxon>
        <taxon>Tupaiidae</taxon>
        <taxon>Tupaia</taxon>
    </lineage>
</organism>
<dbReference type="GO" id="GO:0004322">
    <property type="term" value="F:ferroxidase activity"/>
    <property type="evidence" value="ECO:0007669"/>
    <property type="project" value="UniProtKB-EC"/>
</dbReference>
<dbReference type="FunFam" id="1.20.1260.10:FF:000024">
    <property type="entry name" value="Ferritin heavy chain"/>
    <property type="match status" value="1"/>
</dbReference>
<dbReference type="PANTHER" id="PTHR11431:SF37">
    <property type="entry name" value="FERRITIN HEAVY CHAIN"/>
    <property type="match status" value="1"/>
</dbReference>